<protein>
    <submittedName>
        <fullName evidence="2">Uncharacterized protein</fullName>
    </submittedName>
</protein>
<feature type="compositionally biased region" description="Polar residues" evidence="1">
    <location>
        <begin position="1"/>
        <end position="11"/>
    </location>
</feature>
<keyword evidence="3" id="KW-1185">Reference proteome</keyword>
<reference evidence="2" key="1">
    <citation type="submission" date="2022-07" db="EMBL/GenBank/DDBJ databases">
        <title>Draft genome sequence of Zalerion maritima ATCC 34329, a (micro)plastics degrading marine fungus.</title>
        <authorList>
            <person name="Paco A."/>
            <person name="Goncalves M.F.M."/>
            <person name="Rocha-Santos T.A.P."/>
            <person name="Alves A."/>
        </authorList>
    </citation>
    <scope>NUCLEOTIDE SEQUENCE</scope>
    <source>
        <strain evidence="2">ATCC 34329</strain>
    </source>
</reference>
<gene>
    <name evidence="2" type="ORF">MKZ38_009489</name>
</gene>
<accession>A0AAD5WN56</accession>
<evidence type="ECO:0000313" key="3">
    <source>
        <dbReference type="Proteomes" id="UP001201980"/>
    </source>
</evidence>
<dbReference type="AlphaFoldDB" id="A0AAD5WN56"/>
<comment type="caution">
    <text evidence="2">The sequence shown here is derived from an EMBL/GenBank/DDBJ whole genome shotgun (WGS) entry which is preliminary data.</text>
</comment>
<feature type="compositionally biased region" description="Basic and acidic residues" evidence="1">
    <location>
        <begin position="243"/>
        <end position="253"/>
    </location>
</feature>
<name>A0AAD5WN56_9PEZI</name>
<dbReference type="Proteomes" id="UP001201980">
    <property type="component" value="Unassembled WGS sequence"/>
</dbReference>
<evidence type="ECO:0000313" key="2">
    <source>
        <dbReference type="EMBL" id="KAJ2892662.1"/>
    </source>
</evidence>
<feature type="region of interest" description="Disordered" evidence="1">
    <location>
        <begin position="215"/>
        <end position="253"/>
    </location>
</feature>
<sequence>MRTASCISELSSGMEIESDSTSTPLPKEARIDQGELPSSFDPCLMNPQRIGAHCNASVGRHASTSMNISDRVTPVAFTTTSIRPNSAQLPRQHINSYACVSAMHARPPSQDSPISRMLAKSQLEQASRKGNLPDSKHTCSGSCAWGGHLAKLRELMSLATIVPPPTTSPDRVGSGIWLRAFRAFPGCQLPLELGAMACLETGTAHGCTKRRCQRGVGQERIPESWSEDRPAGKFDNGTEDAEDKTGEGNKKQE</sequence>
<feature type="compositionally biased region" description="Basic and acidic residues" evidence="1">
    <location>
        <begin position="220"/>
        <end position="232"/>
    </location>
</feature>
<proteinExistence type="predicted"/>
<organism evidence="2 3">
    <name type="scientific">Zalerion maritima</name>
    <dbReference type="NCBI Taxonomy" id="339359"/>
    <lineage>
        <taxon>Eukaryota</taxon>
        <taxon>Fungi</taxon>
        <taxon>Dikarya</taxon>
        <taxon>Ascomycota</taxon>
        <taxon>Pezizomycotina</taxon>
        <taxon>Sordariomycetes</taxon>
        <taxon>Lulworthiomycetidae</taxon>
        <taxon>Lulworthiales</taxon>
        <taxon>Lulworthiaceae</taxon>
        <taxon>Zalerion</taxon>
    </lineage>
</organism>
<dbReference type="EMBL" id="JAKWBI020000753">
    <property type="protein sequence ID" value="KAJ2892662.1"/>
    <property type="molecule type" value="Genomic_DNA"/>
</dbReference>
<evidence type="ECO:0000256" key="1">
    <source>
        <dbReference type="SAM" id="MobiDB-lite"/>
    </source>
</evidence>
<feature type="region of interest" description="Disordered" evidence="1">
    <location>
        <begin position="1"/>
        <end position="28"/>
    </location>
</feature>